<organism evidence="1">
    <name type="scientific">marine sediment metagenome</name>
    <dbReference type="NCBI Taxonomy" id="412755"/>
    <lineage>
        <taxon>unclassified sequences</taxon>
        <taxon>metagenomes</taxon>
        <taxon>ecological metagenomes</taxon>
    </lineage>
</organism>
<gene>
    <name evidence="1" type="ORF">S12H4_46263</name>
</gene>
<proteinExistence type="predicted"/>
<sequence length="74" mass="8394">MALACGCEIRGGEPVSLDTIRAHYKHTFEALLFWELLRRPEKPDHELKMKLSQARIDLIEAIDKLYPEVSEGGG</sequence>
<comment type="caution">
    <text evidence="1">The sequence shown here is derived from an EMBL/GenBank/DDBJ whole genome shotgun (WGS) entry which is preliminary data.</text>
</comment>
<name>X1UCC1_9ZZZZ</name>
<reference evidence="1" key="1">
    <citation type="journal article" date="2014" name="Front. Microbiol.">
        <title>High frequency of phylogenetically diverse reductive dehalogenase-homologous genes in deep subseafloor sedimentary metagenomes.</title>
        <authorList>
            <person name="Kawai M."/>
            <person name="Futagami T."/>
            <person name="Toyoda A."/>
            <person name="Takaki Y."/>
            <person name="Nishi S."/>
            <person name="Hori S."/>
            <person name="Arai W."/>
            <person name="Tsubouchi T."/>
            <person name="Morono Y."/>
            <person name="Uchiyama I."/>
            <person name="Ito T."/>
            <person name="Fujiyama A."/>
            <person name="Inagaki F."/>
            <person name="Takami H."/>
        </authorList>
    </citation>
    <scope>NUCLEOTIDE SEQUENCE</scope>
    <source>
        <strain evidence="1">Expedition CK06-06</strain>
    </source>
</reference>
<dbReference type="AlphaFoldDB" id="X1UCC1"/>
<accession>X1UCC1</accession>
<dbReference type="EMBL" id="BARW01028685">
    <property type="protein sequence ID" value="GAJ15149.1"/>
    <property type="molecule type" value="Genomic_DNA"/>
</dbReference>
<evidence type="ECO:0000313" key="1">
    <source>
        <dbReference type="EMBL" id="GAJ15149.1"/>
    </source>
</evidence>
<protein>
    <submittedName>
        <fullName evidence="1">Uncharacterized protein</fullName>
    </submittedName>
</protein>